<feature type="region of interest" description="Disordered" evidence="1">
    <location>
        <begin position="51"/>
        <end position="78"/>
    </location>
</feature>
<dbReference type="EMBL" id="JANQDX010000013">
    <property type="protein sequence ID" value="KAL0913229.1"/>
    <property type="molecule type" value="Genomic_DNA"/>
</dbReference>
<feature type="region of interest" description="Disordered" evidence="1">
    <location>
        <begin position="1"/>
        <end position="30"/>
    </location>
</feature>
<dbReference type="Proteomes" id="UP001552299">
    <property type="component" value="Unassembled WGS sequence"/>
</dbReference>
<keyword evidence="3" id="KW-1185">Reference proteome</keyword>
<sequence length="281" mass="31975">MQLENCTIHSCHRDYSNSNESHSDDISSNNERIEGKFAVMEEMLKKLLELKTNPTTSEARETIGGHGRGGNPNMSRGRENPEIEILESKDDMPPLEPLSREERSTVFERRVADFLGKMKDFNHRGAEFERGRGGSEGGDLSLTSKLFYVLDGFSPCAILNPCVTIKCLSKKESGLQCISNGYGRRNPPPIDRDPSEGRRRVTEGCRFDLERLLRIRDQPPDPPFMLALRDGKKQVVKRGREGGGLGRRPAIWWRRAGGLWERSGLVRIRKDLHMEEYLESY</sequence>
<protein>
    <submittedName>
        <fullName evidence="2">Uncharacterized protein</fullName>
    </submittedName>
</protein>
<dbReference type="AlphaFoldDB" id="A0ABD0UKC9"/>
<name>A0ABD0UKC9_DENTH</name>
<organism evidence="2 3">
    <name type="scientific">Dendrobium thyrsiflorum</name>
    <name type="common">Pinecone-like raceme dendrobium</name>
    <name type="synonym">Orchid</name>
    <dbReference type="NCBI Taxonomy" id="117978"/>
    <lineage>
        <taxon>Eukaryota</taxon>
        <taxon>Viridiplantae</taxon>
        <taxon>Streptophyta</taxon>
        <taxon>Embryophyta</taxon>
        <taxon>Tracheophyta</taxon>
        <taxon>Spermatophyta</taxon>
        <taxon>Magnoliopsida</taxon>
        <taxon>Liliopsida</taxon>
        <taxon>Asparagales</taxon>
        <taxon>Orchidaceae</taxon>
        <taxon>Epidendroideae</taxon>
        <taxon>Malaxideae</taxon>
        <taxon>Dendrobiinae</taxon>
        <taxon>Dendrobium</taxon>
    </lineage>
</organism>
<evidence type="ECO:0000313" key="2">
    <source>
        <dbReference type="EMBL" id="KAL0913229.1"/>
    </source>
</evidence>
<proteinExistence type="predicted"/>
<comment type="caution">
    <text evidence="2">The sequence shown here is derived from an EMBL/GenBank/DDBJ whole genome shotgun (WGS) entry which is preliminary data.</text>
</comment>
<gene>
    <name evidence="2" type="ORF">M5K25_016673</name>
</gene>
<evidence type="ECO:0000313" key="3">
    <source>
        <dbReference type="Proteomes" id="UP001552299"/>
    </source>
</evidence>
<accession>A0ABD0UKC9</accession>
<evidence type="ECO:0000256" key="1">
    <source>
        <dbReference type="SAM" id="MobiDB-lite"/>
    </source>
</evidence>
<feature type="compositionally biased region" description="Basic and acidic residues" evidence="1">
    <location>
        <begin position="11"/>
        <end position="30"/>
    </location>
</feature>
<reference evidence="2 3" key="1">
    <citation type="journal article" date="2024" name="Plant Biotechnol. J.">
        <title>Dendrobium thyrsiflorum genome and its molecular insights into genes involved in important horticultural traits.</title>
        <authorList>
            <person name="Chen B."/>
            <person name="Wang J.Y."/>
            <person name="Zheng P.J."/>
            <person name="Li K.L."/>
            <person name="Liang Y.M."/>
            <person name="Chen X.F."/>
            <person name="Zhang C."/>
            <person name="Zhao X."/>
            <person name="He X."/>
            <person name="Zhang G.Q."/>
            <person name="Liu Z.J."/>
            <person name="Xu Q."/>
        </authorList>
    </citation>
    <scope>NUCLEOTIDE SEQUENCE [LARGE SCALE GENOMIC DNA]</scope>
    <source>
        <strain evidence="2">GZMU011</strain>
    </source>
</reference>